<name>A0AAU8J8Y5_9CYAN</name>
<organism evidence="3">
    <name type="scientific">Planktothricoides raciborskii GIHE-MW2</name>
    <dbReference type="NCBI Taxonomy" id="2792601"/>
    <lineage>
        <taxon>Bacteria</taxon>
        <taxon>Bacillati</taxon>
        <taxon>Cyanobacteriota</taxon>
        <taxon>Cyanophyceae</taxon>
        <taxon>Oscillatoriophycideae</taxon>
        <taxon>Oscillatoriales</taxon>
        <taxon>Oscillatoriaceae</taxon>
        <taxon>Planktothricoides</taxon>
    </lineage>
</organism>
<dbReference type="EMBL" id="CP159837">
    <property type="protein sequence ID" value="XCM35250.1"/>
    <property type="molecule type" value="Genomic_DNA"/>
</dbReference>
<dbReference type="Pfam" id="PF13529">
    <property type="entry name" value="Peptidase_C39_2"/>
    <property type="match status" value="1"/>
</dbReference>
<evidence type="ECO:0000259" key="2">
    <source>
        <dbReference type="Pfam" id="PF13529"/>
    </source>
</evidence>
<dbReference type="InterPro" id="IPR002477">
    <property type="entry name" value="Peptidoglycan-bd-like"/>
</dbReference>
<evidence type="ECO:0000259" key="1">
    <source>
        <dbReference type="Pfam" id="PF01471"/>
    </source>
</evidence>
<accession>A0AAU8J8Y5</accession>
<gene>
    <name evidence="3" type="ORF">ABWT76_003911</name>
</gene>
<evidence type="ECO:0000313" key="3">
    <source>
        <dbReference type="EMBL" id="XCM35250.1"/>
    </source>
</evidence>
<dbReference type="InterPro" id="IPR039564">
    <property type="entry name" value="Peptidase_C39-like"/>
</dbReference>
<feature type="domain" description="Peptidoglycan binding-like" evidence="1">
    <location>
        <begin position="24"/>
        <end position="61"/>
    </location>
</feature>
<feature type="domain" description="Peptidase C39-like" evidence="2">
    <location>
        <begin position="176"/>
        <end position="300"/>
    </location>
</feature>
<dbReference type="Gene3D" id="1.10.101.10">
    <property type="entry name" value="PGBD-like superfamily/PGBD"/>
    <property type="match status" value="1"/>
</dbReference>
<protein>
    <submittedName>
        <fullName evidence="3">C39 family peptidase</fullName>
    </submittedName>
</protein>
<dbReference type="RefSeq" id="WP_054465321.1">
    <property type="nucleotide sequence ID" value="NZ_CP159837.1"/>
</dbReference>
<dbReference type="Gene3D" id="3.90.70.10">
    <property type="entry name" value="Cysteine proteinases"/>
    <property type="match status" value="1"/>
</dbReference>
<dbReference type="InterPro" id="IPR036366">
    <property type="entry name" value="PGBDSf"/>
</dbReference>
<dbReference type="SUPFAM" id="SSF47090">
    <property type="entry name" value="PGBD-like"/>
    <property type="match status" value="1"/>
</dbReference>
<reference evidence="3" key="1">
    <citation type="submission" date="2024-07" db="EMBL/GenBank/DDBJ databases">
        <authorList>
            <person name="Kim Y.J."/>
            <person name="Jeong J.Y."/>
        </authorList>
    </citation>
    <scope>NUCLEOTIDE SEQUENCE</scope>
    <source>
        <strain evidence="3">GIHE-MW2</strain>
    </source>
</reference>
<dbReference type="InterPro" id="IPR038765">
    <property type="entry name" value="Papain-like_cys_pep_sf"/>
</dbReference>
<dbReference type="InterPro" id="IPR036365">
    <property type="entry name" value="PGBD-like_sf"/>
</dbReference>
<sequence length="341" mass="39067">MRLEQITTRLPLSQVAQNFALSSQVQQRLIALRLLDPPVDGIFGPKTTAAFRRFQTLVGITTEPDSLGPQTARQLLTVQPQNLPTNNPVLSIIIKTKLKLRPLQSRELSPSEILDAEPGQSFALVDYEAGHRRHYKVTFSQPVSSQRVWYAYDEHVKIVDGTQQIINSGPPRQVRLNVPFKSQLDNWYNPTGSCNVTSIAMCLEYLGVRRYDLRYRQLEDELYRYMLDSGLSRHSPQDLAKVVRDYGRRDDFTVWGTIDRAKEHIAKGNPVVVHGYFTSFGHIIVLVGYDQNGFIVHDPYGEWFSTGYRTDLSGAFLHYSYNLIRNTCMPDGQFWTHFISR</sequence>
<dbReference type="AlphaFoldDB" id="A0AAU8J8Y5"/>
<dbReference type="SUPFAM" id="SSF54001">
    <property type="entry name" value="Cysteine proteinases"/>
    <property type="match status" value="1"/>
</dbReference>
<proteinExistence type="predicted"/>
<dbReference type="Pfam" id="PF01471">
    <property type="entry name" value="PG_binding_1"/>
    <property type="match status" value="1"/>
</dbReference>